<dbReference type="STRING" id="1802207.A3D44_04215"/>
<gene>
    <name evidence="1" type="ORF">A3D44_04215</name>
</gene>
<name>A0A1G2I407_9BACT</name>
<evidence type="ECO:0000313" key="1">
    <source>
        <dbReference type="EMBL" id="OGZ69409.1"/>
    </source>
</evidence>
<organism evidence="1 2">
    <name type="scientific">Candidatus Staskawiczbacteria bacterium RIFCSPHIGHO2_02_FULL_42_22</name>
    <dbReference type="NCBI Taxonomy" id="1802207"/>
    <lineage>
        <taxon>Bacteria</taxon>
        <taxon>Candidatus Staskawicziibacteriota</taxon>
    </lineage>
</organism>
<proteinExistence type="predicted"/>
<evidence type="ECO:0000313" key="2">
    <source>
        <dbReference type="Proteomes" id="UP000178820"/>
    </source>
</evidence>
<dbReference type="EMBL" id="MHOT01000011">
    <property type="protein sequence ID" value="OGZ69409.1"/>
    <property type="molecule type" value="Genomic_DNA"/>
</dbReference>
<reference evidence="1 2" key="1">
    <citation type="journal article" date="2016" name="Nat. Commun.">
        <title>Thousands of microbial genomes shed light on interconnected biogeochemical processes in an aquifer system.</title>
        <authorList>
            <person name="Anantharaman K."/>
            <person name="Brown C.T."/>
            <person name="Hug L.A."/>
            <person name="Sharon I."/>
            <person name="Castelle C.J."/>
            <person name="Probst A.J."/>
            <person name="Thomas B.C."/>
            <person name="Singh A."/>
            <person name="Wilkins M.J."/>
            <person name="Karaoz U."/>
            <person name="Brodie E.L."/>
            <person name="Williams K.H."/>
            <person name="Hubbard S.S."/>
            <person name="Banfield J.F."/>
        </authorList>
    </citation>
    <scope>NUCLEOTIDE SEQUENCE [LARGE SCALE GENOMIC DNA]</scope>
</reference>
<sequence length="239" mass="27039">MVEIKSSDENVFAAGVAFGEHLCAVMDRELPDYYSVPEQLYLQNTFLPVLLRHFKQTADKDLLMTMIDIRKGKGVRYIPTATKKIIAGQLKRADSLKYWNIEYGQGFCTVKNKVIGSGVIRMDVDSGSLEWIVPSGYSYENMGLTVHTHPDSTIFSANDMKVLSRTGTPPVMIVASDEGFFLAHRTLETDEYQGLDGKCNKAYHSRTELIQDILQIGIHHKMPIYYAPNNSSIFTRFRD</sequence>
<comment type="caution">
    <text evidence="1">The sequence shown here is derived from an EMBL/GenBank/DDBJ whole genome shotgun (WGS) entry which is preliminary data.</text>
</comment>
<accession>A0A1G2I407</accession>
<dbReference type="Proteomes" id="UP000178820">
    <property type="component" value="Unassembled WGS sequence"/>
</dbReference>
<dbReference type="AlphaFoldDB" id="A0A1G2I407"/>
<protein>
    <submittedName>
        <fullName evidence="1">Uncharacterized protein</fullName>
    </submittedName>
</protein>